<evidence type="ECO:0000256" key="1">
    <source>
        <dbReference type="ARBA" id="ARBA00023242"/>
    </source>
</evidence>
<dbReference type="PROSITE" id="PS50048">
    <property type="entry name" value="ZN2_CY6_FUNGAL_2"/>
    <property type="match status" value="1"/>
</dbReference>
<dbReference type="VEuPathDB" id="FungiDB:PV09_08665"/>
<dbReference type="InParanoid" id="A0A0D1ZZ79"/>
<protein>
    <recommendedName>
        <fullName evidence="3">Zn(2)-C6 fungal-type domain-containing protein</fullName>
    </recommendedName>
</protein>
<dbReference type="InterPro" id="IPR001138">
    <property type="entry name" value="Zn2Cys6_DnaBD"/>
</dbReference>
<dbReference type="SMART" id="SM00066">
    <property type="entry name" value="GAL4"/>
    <property type="match status" value="1"/>
</dbReference>
<dbReference type="PANTHER" id="PTHR47657">
    <property type="entry name" value="STEROL REGULATORY ELEMENT-BINDING PROTEIN ECM22"/>
    <property type="match status" value="1"/>
</dbReference>
<name>A0A0D1ZZ79_9PEZI</name>
<dbReference type="InterPro" id="IPR036864">
    <property type="entry name" value="Zn2-C6_fun-type_DNA-bd_sf"/>
</dbReference>
<feature type="domain" description="Zn(2)-C6 fungal-type" evidence="3">
    <location>
        <begin position="19"/>
        <end position="49"/>
    </location>
</feature>
<dbReference type="CDD" id="cd00067">
    <property type="entry name" value="GAL4"/>
    <property type="match status" value="1"/>
</dbReference>
<dbReference type="PROSITE" id="PS00463">
    <property type="entry name" value="ZN2_CY6_FUNGAL_1"/>
    <property type="match status" value="1"/>
</dbReference>
<evidence type="ECO:0000256" key="2">
    <source>
        <dbReference type="SAM" id="MobiDB-lite"/>
    </source>
</evidence>
<sequence>MAGPGGGPSRRSHTKSRKGCKTCKRRHIRCDETFPQCRNCTKHQVRCDYMDSPAPGDAGMSLSGQANVLWTPDVSRAVDQWQSTGQFPFPDLQIYPQPQWQSLARDDLRLIYHLLSVCSEMVQSRTSKLTIWTELLPRFMGVAASYPFVMHAILAFSANHLAWISQSAETRTIASAHGATAMKGLHEATLSFSKSNADAVLASSLLLSWQSTDWRGWASLMLNIRNLLNETQSWPEQSSIAELIEQQGLAGPSTFANEATIFSPEGRQEHLNTLHKITAALVKLQPYLATCEQESRWIDQLAGYIERLRTSNPPVNSEEQFAQLYALRKWLFWMPVTLLSSKKGDIFTLLVLSHFYATALAIEPMFPNIGGPFLANLALPSLEELIRIMNTVQTSNNFTSMTQAAAMMMEFPRDVLSNYRAHRDWSHAQSPGSMQPHPYTIDALNLDLGQHLAEFGYNQSLSPAFAPSPLHMSPPNVLPGQGSRSPYLEVPRTGSVDMLYSGTGSNYSSPMTSPAIFKQEEENVFNFGMPFGGYSNGGAVPTLVSNDDSVGKGKAARSPNHSNTYPP</sequence>
<keyword evidence="5" id="KW-1185">Reference proteome</keyword>
<gene>
    <name evidence="4" type="ORF">PV09_08665</name>
</gene>
<feature type="region of interest" description="Disordered" evidence="2">
    <location>
        <begin position="545"/>
        <end position="567"/>
    </location>
</feature>
<dbReference type="Gene3D" id="4.10.240.10">
    <property type="entry name" value="Zn(2)-C6 fungal-type DNA-binding domain"/>
    <property type="match status" value="1"/>
</dbReference>
<dbReference type="OrthoDB" id="1924260at2759"/>
<dbReference type="Pfam" id="PF00172">
    <property type="entry name" value="Zn_clus"/>
    <property type="match status" value="1"/>
</dbReference>
<dbReference type="EMBL" id="KN847572">
    <property type="protein sequence ID" value="KIV99742.1"/>
    <property type="molecule type" value="Genomic_DNA"/>
</dbReference>
<keyword evidence="1" id="KW-0539">Nucleus</keyword>
<reference evidence="4 5" key="1">
    <citation type="submission" date="2015-01" db="EMBL/GenBank/DDBJ databases">
        <title>The Genome Sequence of Ochroconis gallopava CBS43764.</title>
        <authorList>
            <consortium name="The Broad Institute Genomics Platform"/>
            <person name="Cuomo C."/>
            <person name="de Hoog S."/>
            <person name="Gorbushina A."/>
            <person name="Stielow B."/>
            <person name="Teixiera M."/>
            <person name="Abouelleil A."/>
            <person name="Chapman S.B."/>
            <person name="Priest M."/>
            <person name="Young S.K."/>
            <person name="Wortman J."/>
            <person name="Nusbaum C."/>
            <person name="Birren B."/>
        </authorList>
    </citation>
    <scope>NUCLEOTIDE SEQUENCE [LARGE SCALE GENOMIC DNA]</scope>
    <source>
        <strain evidence="4 5">CBS 43764</strain>
    </source>
</reference>
<evidence type="ECO:0000313" key="5">
    <source>
        <dbReference type="Proteomes" id="UP000053259"/>
    </source>
</evidence>
<proteinExistence type="predicted"/>
<dbReference type="GO" id="GO:0000981">
    <property type="term" value="F:DNA-binding transcription factor activity, RNA polymerase II-specific"/>
    <property type="evidence" value="ECO:0007669"/>
    <property type="project" value="InterPro"/>
</dbReference>
<dbReference type="InterPro" id="IPR052400">
    <property type="entry name" value="Zn2-C6_fungal_TF"/>
</dbReference>
<evidence type="ECO:0000259" key="3">
    <source>
        <dbReference type="PROSITE" id="PS50048"/>
    </source>
</evidence>
<dbReference type="STRING" id="253628.A0A0D1ZZ79"/>
<organism evidence="4 5">
    <name type="scientific">Verruconis gallopava</name>
    <dbReference type="NCBI Taxonomy" id="253628"/>
    <lineage>
        <taxon>Eukaryota</taxon>
        <taxon>Fungi</taxon>
        <taxon>Dikarya</taxon>
        <taxon>Ascomycota</taxon>
        <taxon>Pezizomycotina</taxon>
        <taxon>Dothideomycetes</taxon>
        <taxon>Pleosporomycetidae</taxon>
        <taxon>Venturiales</taxon>
        <taxon>Sympoventuriaceae</taxon>
        <taxon>Verruconis</taxon>
    </lineage>
</organism>
<dbReference type="RefSeq" id="XP_016209612.1">
    <property type="nucleotide sequence ID" value="XM_016362599.1"/>
</dbReference>
<dbReference type="PANTHER" id="PTHR47657:SF12">
    <property type="entry name" value="ZN(II)2CYS6 TRANSCRIPTION FACTOR (EUROFUNG)"/>
    <property type="match status" value="1"/>
</dbReference>
<dbReference type="AlphaFoldDB" id="A0A0D1ZZ79"/>
<evidence type="ECO:0000313" key="4">
    <source>
        <dbReference type="EMBL" id="KIV99742.1"/>
    </source>
</evidence>
<dbReference type="GO" id="GO:0008270">
    <property type="term" value="F:zinc ion binding"/>
    <property type="evidence" value="ECO:0007669"/>
    <property type="project" value="InterPro"/>
</dbReference>
<dbReference type="GeneID" id="27316638"/>
<dbReference type="SUPFAM" id="SSF57701">
    <property type="entry name" value="Zn2/Cys6 DNA-binding domain"/>
    <property type="match status" value="1"/>
</dbReference>
<accession>A0A0D1ZZ79</accession>
<dbReference type="Proteomes" id="UP000053259">
    <property type="component" value="Unassembled WGS sequence"/>
</dbReference>